<reference evidence="4" key="1">
    <citation type="submission" date="2013-08" db="EMBL/GenBank/DDBJ databases">
        <authorList>
            <person name="Mendez C."/>
            <person name="Richter M."/>
            <person name="Ferrer M."/>
            <person name="Sanchez J."/>
        </authorList>
    </citation>
    <scope>NUCLEOTIDE SEQUENCE</scope>
</reference>
<dbReference type="InterPro" id="IPR002559">
    <property type="entry name" value="Transposase_11"/>
</dbReference>
<dbReference type="AlphaFoldDB" id="T1BQ27"/>
<dbReference type="InterPro" id="IPR047629">
    <property type="entry name" value="IS1182_transpos"/>
</dbReference>
<proteinExistence type="predicted"/>
<name>T1BQ27_9ZZZZ</name>
<dbReference type="EMBL" id="AUZY01001411">
    <property type="protein sequence ID" value="EQD74941.1"/>
    <property type="molecule type" value="Genomic_DNA"/>
</dbReference>
<dbReference type="InterPro" id="IPR008490">
    <property type="entry name" value="Transposase_InsH_N"/>
</dbReference>
<dbReference type="PANTHER" id="PTHR33408">
    <property type="entry name" value="TRANSPOSASE"/>
    <property type="match status" value="1"/>
</dbReference>
<dbReference type="PANTHER" id="PTHR33408:SF2">
    <property type="entry name" value="TRANSPOSASE DDE DOMAIN-CONTAINING PROTEIN"/>
    <property type="match status" value="1"/>
</dbReference>
<gene>
    <name evidence="4" type="ORF">B1B_02389</name>
</gene>
<evidence type="ECO:0000256" key="1">
    <source>
        <dbReference type="SAM" id="MobiDB-lite"/>
    </source>
</evidence>
<dbReference type="Pfam" id="PF05598">
    <property type="entry name" value="DUF772"/>
    <property type="match status" value="1"/>
</dbReference>
<accession>T1BQ27</accession>
<dbReference type="GO" id="GO:0003677">
    <property type="term" value="F:DNA binding"/>
    <property type="evidence" value="ECO:0007669"/>
    <property type="project" value="InterPro"/>
</dbReference>
<evidence type="ECO:0000313" key="4">
    <source>
        <dbReference type="EMBL" id="EQD74941.1"/>
    </source>
</evidence>
<feature type="region of interest" description="Disordered" evidence="1">
    <location>
        <begin position="232"/>
        <end position="271"/>
    </location>
</feature>
<sequence length="459" mass="51837">MPPTEERASPVFSPYDTNQSLLLPPSLNDWLPEEHLARFISEVVEESLDLSPLIERYRNAEGGHPALHPKMLTKLIVYGYAIGVRSSRKIERATYEDVAFRFLAANQHPDHNTIARFREKNLEVLEGLFIQGLKIAERLGLVKLGRVAIDGTKVRAHASKHKAMSYGRMLVKEKELEAKVRELFDEARKTDLEEDAEYGHGKRPKDLPEELKFHRDRLAKIREAKRALEEEARAKAAAEAAASTDCADTDREESPKGGGGTPPPSVDAKAQRNFTDPESRIMPDGGNKGAFLQGYNCQAAVDEAHQIIVGAEVMTAAPDQRHLVPMLDRIEAQLGRRPEKLLADAGYFSEDGIRAVEGRGVEVFCPPGRGKKEEREGCRRGRPPNDETFTAARRRGIRGRRGRTHYRRRKAIVEPVFGQMKEGQRFRQFLLRGRRKVRGEWFLGCLAHNLRKIHRARIG</sequence>
<dbReference type="GO" id="GO:0004803">
    <property type="term" value="F:transposase activity"/>
    <property type="evidence" value="ECO:0007669"/>
    <property type="project" value="InterPro"/>
</dbReference>
<dbReference type="Pfam" id="PF01609">
    <property type="entry name" value="DDE_Tnp_1"/>
    <property type="match status" value="1"/>
</dbReference>
<evidence type="ECO:0000259" key="2">
    <source>
        <dbReference type="Pfam" id="PF01609"/>
    </source>
</evidence>
<feature type="domain" description="Transposase InsH N-terminal" evidence="3">
    <location>
        <begin position="26"/>
        <end position="120"/>
    </location>
</feature>
<comment type="caution">
    <text evidence="4">The sequence shown here is derived from an EMBL/GenBank/DDBJ whole genome shotgun (WGS) entry which is preliminary data.</text>
</comment>
<protein>
    <submittedName>
        <fullName evidence="4">Transposase IS4 family protein</fullName>
    </submittedName>
</protein>
<reference evidence="4" key="2">
    <citation type="journal article" date="2014" name="ISME J.">
        <title>Microbial stratification in low pH oxic and suboxic macroscopic growths along an acid mine drainage.</title>
        <authorList>
            <person name="Mendez-Garcia C."/>
            <person name="Mesa V."/>
            <person name="Sprenger R.R."/>
            <person name="Richter M."/>
            <person name="Diez M.S."/>
            <person name="Solano J."/>
            <person name="Bargiela R."/>
            <person name="Golyshina O.V."/>
            <person name="Manteca A."/>
            <person name="Ramos J.L."/>
            <person name="Gallego J.R."/>
            <person name="Llorente I."/>
            <person name="Martins Dos Santos V.A."/>
            <person name="Jensen O.N."/>
            <person name="Pelaez A.I."/>
            <person name="Sanchez J."/>
            <person name="Ferrer M."/>
        </authorList>
    </citation>
    <scope>NUCLEOTIDE SEQUENCE</scope>
</reference>
<dbReference type="GO" id="GO:0006313">
    <property type="term" value="P:DNA transposition"/>
    <property type="evidence" value="ECO:0007669"/>
    <property type="project" value="InterPro"/>
</dbReference>
<evidence type="ECO:0000259" key="3">
    <source>
        <dbReference type="Pfam" id="PF05598"/>
    </source>
</evidence>
<organism evidence="4">
    <name type="scientific">mine drainage metagenome</name>
    <dbReference type="NCBI Taxonomy" id="410659"/>
    <lineage>
        <taxon>unclassified sequences</taxon>
        <taxon>metagenomes</taxon>
        <taxon>ecological metagenomes</taxon>
    </lineage>
</organism>
<feature type="domain" description="Transposase IS4-like" evidence="2">
    <location>
        <begin position="285"/>
        <end position="450"/>
    </location>
</feature>
<dbReference type="NCBIfam" id="NF033551">
    <property type="entry name" value="transpos_IS1182"/>
    <property type="match status" value="1"/>
</dbReference>